<keyword evidence="2" id="KW-1185">Reference proteome</keyword>
<evidence type="ECO:0000313" key="2">
    <source>
        <dbReference type="Proteomes" id="UP001152562"/>
    </source>
</evidence>
<dbReference type="AlphaFoldDB" id="A0A9P0T3E6"/>
<proteinExistence type="predicted"/>
<gene>
    <name evidence="1" type="ORF">PIBRA_LOCUS1856</name>
</gene>
<protein>
    <submittedName>
        <fullName evidence="1">Uncharacterized protein</fullName>
    </submittedName>
</protein>
<accession>A0A9P0T3E6</accession>
<sequence>MIGCCEVRSFLGCASRYADDTLVVASSCDDWYSLLGGSEPRVTASLDETEVLLFSGSRMGLPSGVALVVEGEAAEQLREGLGWTLDSVVVKGRDLDLYFVI</sequence>
<organism evidence="1 2">
    <name type="scientific">Pieris brassicae</name>
    <name type="common">White butterfly</name>
    <name type="synonym">Large white butterfly</name>
    <dbReference type="NCBI Taxonomy" id="7116"/>
    <lineage>
        <taxon>Eukaryota</taxon>
        <taxon>Metazoa</taxon>
        <taxon>Ecdysozoa</taxon>
        <taxon>Arthropoda</taxon>
        <taxon>Hexapoda</taxon>
        <taxon>Insecta</taxon>
        <taxon>Pterygota</taxon>
        <taxon>Neoptera</taxon>
        <taxon>Endopterygota</taxon>
        <taxon>Lepidoptera</taxon>
        <taxon>Glossata</taxon>
        <taxon>Ditrysia</taxon>
        <taxon>Papilionoidea</taxon>
        <taxon>Pieridae</taxon>
        <taxon>Pierinae</taxon>
        <taxon>Pieris</taxon>
    </lineage>
</organism>
<comment type="caution">
    <text evidence="1">The sequence shown here is derived from an EMBL/GenBank/DDBJ whole genome shotgun (WGS) entry which is preliminary data.</text>
</comment>
<name>A0A9P0T3E6_PIEBR</name>
<dbReference type="Proteomes" id="UP001152562">
    <property type="component" value="Unassembled WGS sequence"/>
</dbReference>
<dbReference type="EMBL" id="CALOZG010000002">
    <property type="protein sequence ID" value="CAH3976962.1"/>
    <property type="molecule type" value="Genomic_DNA"/>
</dbReference>
<evidence type="ECO:0000313" key="1">
    <source>
        <dbReference type="EMBL" id="CAH3976962.1"/>
    </source>
</evidence>
<reference evidence="1" key="1">
    <citation type="submission" date="2022-05" db="EMBL/GenBank/DDBJ databases">
        <authorList>
            <person name="Okamura Y."/>
        </authorList>
    </citation>
    <scope>NUCLEOTIDE SEQUENCE</scope>
</reference>